<evidence type="ECO:0000313" key="1">
    <source>
        <dbReference type="EMBL" id="EXY72472.1"/>
    </source>
</evidence>
<comment type="caution">
    <text evidence="1">The sequence shown here is derived from an EMBL/GenBank/DDBJ whole genome shotgun (WGS) entry which is preliminary data.</text>
</comment>
<evidence type="ECO:0000313" key="2">
    <source>
        <dbReference type="Proteomes" id="UP000020529"/>
    </source>
</evidence>
<sequence length="44" mass="5219">MIYFVSVPGNYIVRLIFSFDLEAGGTYQNDNYVFEEQMDDIFQE</sequence>
<dbReference type="EMBL" id="JGCY01000404">
    <property type="protein sequence ID" value="EXY72472.1"/>
    <property type="molecule type" value="Genomic_DNA"/>
</dbReference>
<dbReference type="Proteomes" id="UP000020529">
    <property type="component" value="Unassembled WGS sequence"/>
</dbReference>
<reference evidence="1 2" key="1">
    <citation type="submission" date="2014-02" db="EMBL/GenBank/DDBJ databases">
        <authorList>
            <person name="Sears C."/>
            <person name="Carroll K."/>
            <person name="Sack B.R."/>
            <person name="Qadri F."/>
            <person name="Myers L.L."/>
            <person name="Chung G.-T."/>
            <person name="Escheverria P."/>
            <person name="Fraser C.M."/>
            <person name="Sadzewicz L."/>
            <person name="Shefchek K.A."/>
            <person name="Tallon L."/>
            <person name="Das S.P."/>
            <person name="Daugherty S."/>
            <person name="Mongodin E.F."/>
        </authorList>
    </citation>
    <scope>NUCLEOTIDE SEQUENCE [LARGE SCALE GENOMIC DNA]</scope>
    <source>
        <strain evidence="2">3988T(B)14</strain>
    </source>
</reference>
<organism evidence="1 2">
    <name type="scientific">Bacteroides fragilis str. 3988T(B)14</name>
    <dbReference type="NCBI Taxonomy" id="1339315"/>
    <lineage>
        <taxon>Bacteria</taxon>
        <taxon>Pseudomonadati</taxon>
        <taxon>Bacteroidota</taxon>
        <taxon>Bacteroidia</taxon>
        <taxon>Bacteroidales</taxon>
        <taxon>Bacteroidaceae</taxon>
        <taxon>Bacteroides</taxon>
    </lineage>
</organism>
<name>A0A015SQD9_BACFG</name>
<accession>A0A015SQD9</accession>
<dbReference type="AlphaFoldDB" id="A0A015SQD9"/>
<dbReference type="PATRIC" id="fig|1339315.3.peg.4450"/>
<proteinExistence type="predicted"/>
<gene>
    <name evidence="1" type="ORF">M124_3816</name>
</gene>
<protein>
    <submittedName>
        <fullName evidence="1">Uncharacterized protein</fullName>
    </submittedName>
</protein>